<dbReference type="Pfam" id="PF18052">
    <property type="entry name" value="Rx_N"/>
    <property type="match status" value="1"/>
</dbReference>
<dbReference type="InterPro" id="IPR041118">
    <property type="entry name" value="Rx_N"/>
</dbReference>
<dbReference type="SUPFAM" id="SSF52540">
    <property type="entry name" value="P-loop containing nucleoside triphosphate hydrolases"/>
    <property type="match status" value="1"/>
</dbReference>
<dbReference type="AlphaFoldDB" id="A0A438CAH2"/>
<dbReference type="Pfam" id="PF00931">
    <property type="entry name" value="NB-ARC"/>
    <property type="match status" value="1"/>
</dbReference>
<organism evidence="7 8">
    <name type="scientific">Vitis vinifera</name>
    <name type="common">Grape</name>
    <dbReference type="NCBI Taxonomy" id="29760"/>
    <lineage>
        <taxon>Eukaryota</taxon>
        <taxon>Viridiplantae</taxon>
        <taxon>Streptophyta</taxon>
        <taxon>Embryophyta</taxon>
        <taxon>Tracheophyta</taxon>
        <taxon>Spermatophyta</taxon>
        <taxon>Magnoliopsida</taxon>
        <taxon>eudicotyledons</taxon>
        <taxon>Gunneridae</taxon>
        <taxon>Pentapetalae</taxon>
        <taxon>rosids</taxon>
        <taxon>Vitales</taxon>
        <taxon>Vitaceae</taxon>
        <taxon>Viteae</taxon>
        <taxon>Vitis</taxon>
    </lineage>
</organism>
<keyword evidence="2" id="KW-0547">Nucleotide-binding</keyword>
<dbReference type="InterPro" id="IPR002182">
    <property type="entry name" value="NB-ARC"/>
</dbReference>
<dbReference type="PANTHER" id="PTHR23155">
    <property type="entry name" value="DISEASE RESISTANCE PROTEIN RP"/>
    <property type="match status" value="1"/>
</dbReference>
<dbReference type="Proteomes" id="UP000288805">
    <property type="component" value="Unassembled WGS sequence"/>
</dbReference>
<comment type="caution">
    <text evidence="7">The sequence shown here is derived from an EMBL/GenBank/DDBJ whole genome shotgun (WGS) entry which is preliminary data.</text>
</comment>
<reference evidence="7 8" key="1">
    <citation type="journal article" date="2018" name="PLoS Genet.">
        <title>Population sequencing reveals clonal diversity and ancestral inbreeding in the grapevine cultivar Chardonnay.</title>
        <authorList>
            <person name="Roach M.J."/>
            <person name="Johnson D.L."/>
            <person name="Bohlmann J."/>
            <person name="van Vuuren H.J."/>
            <person name="Jones S.J."/>
            <person name="Pretorius I.S."/>
            <person name="Schmidt S.A."/>
            <person name="Borneman A.R."/>
        </authorList>
    </citation>
    <scope>NUCLEOTIDE SEQUENCE [LARGE SCALE GENOMIC DNA]</scope>
    <source>
        <strain evidence="8">cv. Chardonnay</strain>
        <tissue evidence="7">Leaf</tissue>
    </source>
</reference>
<dbReference type="Gene3D" id="3.40.50.300">
    <property type="entry name" value="P-loop containing nucleotide triphosphate hydrolases"/>
    <property type="match status" value="2"/>
</dbReference>
<evidence type="ECO:0000256" key="1">
    <source>
        <dbReference type="ARBA" id="ARBA00022737"/>
    </source>
</evidence>
<evidence type="ECO:0000313" key="7">
    <source>
        <dbReference type="EMBL" id="RVW20244.1"/>
    </source>
</evidence>
<dbReference type="PANTHER" id="PTHR23155:SF1071">
    <property type="entry name" value="DISEASE RESISTANCE RPP13-LIKE PROTEIN 1"/>
    <property type="match status" value="1"/>
</dbReference>
<feature type="domain" description="Disease resistance protein winged helix" evidence="6">
    <location>
        <begin position="371"/>
        <end position="441"/>
    </location>
</feature>
<dbReference type="EMBL" id="QGNW01002384">
    <property type="protein sequence ID" value="RVW20244.1"/>
    <property type="molecule type" value="Genomic_DNA"/>
</dbReference>
<dbReference type="InterPro" id="IPR044974">
    <property type="entry name" value="Disease_R_plants"/>
</dbReference>
<keyword evidence="3" id="KW-0611">Plant defense</keyword>
<dbReference type="Gene3D" id="1.10.10.10">
    <property type="entry name" value="Winged helix-like DNA-binding domain superfamily/Winged helix DNA-binding domain"/>
    <property type="match status" value="1"/>
</dbReference>
<dbReference type="InterPro" id="IPR058922">
    <property type="entry name" value="WHD_DRP"/>
</dbReference>
<dbReference type="FunFam" id="1.10.10.10:FF:000322">
    <property type="entry name" value="Probable disease resistance protein At1g63360"/>
    <property type="match status" value="1"/>
</dbReference>
<dbReference type="InterPro" id="IPR027417">
    <property type="entry name" value="P-loop_NTPase"/>
</dbReference>
<sequence length="503" mass="57359">MADALLSTSLQVLFERLASPELINFIRRRSLSDELLNELKRKLVVVHNVLDDAEVKQFSNPNVKEWLVPVKDAVYGAEDLLDEIVTDGTLKAWKWKKFSASVKAHLLSKHGVRVRGMIVQLEKIALEKVGWGWQKVGARNGHKTKITITTSLEHDSIFVGRDGIQKEMVEWLRSDNTTGDKMGVMSIVGMGGSGKTTLARRLYKNEEVKKHFDLQAWLQLTEQLRNKKFLLVLDDVWNLKPRDEGYMELSDREVWNILRTPLLAAEGSKIVVTSRDQSVATTMRAVPTHHLGELSSEDSWQTDCGQVPRIALAVKALGCLLYSKDEKREWDDVLRSEIWHPQRGSEILPSLILSYHHLSLPLKHCFAYCSIFPQDHQFNKEELILLWMAEGLLHAQQNKGRRMERIGESYFDELLAKSFFQKSIGIEGSCFVMHDLIHELAQYVSGDFCARVEDDDKLPPEVSEKARTFCTLIVMIPGLLHLRILRLSLKLNLSDILKSEAMG</sequence>
<evidence type="ECO:0000259" key="4">
    <source>
        <dbReference type="Pfam" id="PF00931"/>
    </source>
</evidence>
<gene>
    <name evidence="7" type="primary">RPPL1_13</name>
    <name evidence="7" type="ORF">CK203_110276</name>
</gene>
<protein>
    <submittedName>
        <fullName evidence="7">Putative disease resistance RPP13-like protein 1</fullName>
    </submittedName>
</protein>
<feature type="domain" description="Disease resistance N-terminal" evidence="5">
    <location>
        <begin position="6"/>
        <end position="93"/>
    </location>
</feature>
<evidence type="ECO:0000259" key="5">
    <source>
        <dbReference type="Pfam" id="PF18052"/>
    </source>
</evidence>
<accession>A0A438CAH2</accession>
<evidence type="ECO:0000259" key="6">
    <source>
        <dbReference type="Pfam" id="PF23559"/>
    </source>
</evidence>
<dbReference type="InterPro" id="IPR036388">
    <property type="entry name" value="WH-like_DNA-bd_sf"/>
</dbReference>
<dbReference type="GO" id="GO:0006952">
    <property type="term" value="P:defense response"/>
    <property type="evidence" value="ECO:0007669"/>
    <property type="project" value="UniProtKB-KW"/>
</dbReference>
<dbReference type="Gene3D" id="1.20.5.4130">
    <property type="match status" value="1"/>
</dbReference>
<dbReference type="Pfam" id="PF23559">
    <property type="entry name" value="WHD_DRP"/>
    <property type="match status" value="1"/>
</dbReference>
<feature type="domain" description="NB-ARC" evidence="4">
    <location>
        <begin position="168"/>
        <end position="223"/>
    </location>
</feature>
<dbReference type="GO" id="GO:0043531">
    <property type="term" value="F:ADP binding"/>
    <property type="evidence" value="ECO:0007669"/>
    <property type="project" value="InterPro"/>
</dbReference>
<proteinExistence type="predicted"/>
<evidence type="ECO:0000256" key="2">
    <source>
        <dbReference type="ARBA" id="ARBA00022741"/>
    </source>
</evidence>
<evidence type="ECO:0000256" key="3">
    <source>
        <dbReference type="ARBA" id="ARBA00022821"/>
    </source>
</evidence>
<name>A0A438CAH2_VITVI</name>
<keyword evidence="1" id="KW-0677">Repeat</keyword>
<evidence type="ECO:0000313" key="8">
    <source>
        <dbReference type="Proteomes" id="UP000288805"/>
    </source>
</evidence>